<dbReference type="Pfam" id="PF01497">
    <property type="entry name" value="Peripla_BP_2"/>
    <property type="match status" value="1"/>
</dbReference>
<gene>
    <name evidence="4" type="ORF">H0A72_07825</name>
</gene>
<organism evidence="4 5">
    <name type="scientific">Parapusillimonas granuli</name>
    <dbReference type="NCBI Taxonomy" id="380911"/>
    <lineage>
        <taxon>Bacteria</taxon>
        <taxon>Pseudomonadati</taxon>
        <taxon>Pseudomonadota</taxon>
        <taxon>Betaproteobacteria</taxon>
        <taxon>Burkholderiales</taxon>
        <taxon>Alcaligenaceae</taxon>
        <taxon>Parapusillimonas</taxon>
    </lineage>
</organism>
<feature type="chain" id="PRO_5032436975" evidence="2">
    <location>
        <begin position="19"/>
        <end position="270"/>
    </location>
</feature>
<evidence type="ECO:0000313" key="5">
    <source>
        <dbReference type="Proteomes" id="UP000559809"/>
    </source>
</evidence>
<comment type="caution">
    <text evidence="4">The sequence shown here is derived from an EMBL/GenBank/DDBJ whole genome shotgun (WGS) entry which is preliminary data.</text>
</comment>
<dbReference type="Proteomes" id="UP000559809">
    <property type="component" value="Unassembled WGS sequence"/>
</dbReference>
<accession>A0A853G3W0</accession>
<evidence type="ECO:0000256" key="2">
    <source>
        <dbReference type="SAM" id="SignalP"/>
    </source>
</evidence>
<dbReference type="PROSITE" id="PS50983">
    <property type="entry name" value="FE_B12_PBP"/>
    <property type="match status" value="1"/>
</dbReference>
<dbReference type="NCBIfam" id="NF038402">
    <property type="entry name" value="TroA_like"/>
    <property type="match status" value="1"/>
</dbReference>
<dbReference type="InterPro" id="IPR054828">
    <property type="entry name" value="Vit_B12_bind_prot"/>
</dbReference>
<dbReference type="InterPro" id="IPR002491">
    <property type="entry name" value="ABC_transptr_periplasmic_BD"/>
</dbReference>
<dbReference type="SUPFAM" id="SSF53807">
    <property type="entry name" value="Helical backbone' metal receptor"/>
    <property type="match status" value="1"/>
</dbReference>
<reference evidence="4 5" key="1">
    <citation type="submission" date="2020-07" db="EMBL/GenBank/DDBJ databases">
        <title>Taxonomic revisions and descriptions of new bacterial species based on genomic comparisons in the high-G+C-content subgroup of the family Alcaligenaceae.</title>
        <authorList>
            <person name="Szabo A."/>
            <person name="Felfoldi T."/>
        </authorList>
    </citation>
    <scope>NUCLEOTIDE SEQUENCE [LARGE SCALE GENOMIC DNA]</scope>
    <source>
        <strain evidence="4 5">LMG 24012</strain>
    </source>
</reference>
<keyword evidence="5" id="KW-1185">Reference proteome</keyword>
<dbReference type="PANTHER" id="PTHR30535:SF4">
    <property type="entry name" value="HEMIN-BINDING PERIPLASMIC PROTEIN HMUT"/>
    <property type="match status" value="1"/>
</dbReference>
<evidence type="ECO:0000256" key="1">
    <source>
        <dbReference type="ARBA" id="ARBA00022729"/>
    </source>
</evidence>
<dbReference type="InterPro" id="IPR050902">
    <property type="entry name" value="ABC_Transporter_SBP"/>
</dbReference>
<dbReference type="Gene3D" id="3.40.50.1980">
    <property type="entry name" value="Nitrogenase molybdenum iron protein domain"/>
    <property type="match status" value="2"/>
</dbReference>
<name>A0A853G3W0_9BURK</name>
<dbReference type="AlphaFoldDB" id="A0A853G3W0"/>
<keyword evidence="1 2" id="KW-0732">Signal</keyword>
<dbReference type="PANTHER" id="PTHR30535">
    <property type="entry name" value="VITAMIN B12-BINDING PROTEIN"/>
    <property type="match status" value="1"/>
</dbReference>
<feature type="signal peptide" evidence="2">
    <location>
        <begin position="1"/>
        <end position="18"/>
    </location>
</feature>
<proteinExistence type="predicted"/>
<evidence type="ECO:0000313" key="4">
    <source>
        <dbReference type="EMBL" id="NYT49216.1"/>
    </source>
</evidence>
<feature type="domain" description="Fe/B12 periplasmic-binding" evidence="3">
    <location>
        <begin position="22"/>
        <end position="270"/>
    </location>
</feature>
<protein>
    <submittedName>
        <fullName evidence="4">ABC transporter substrate-binding protein</fullName>
    </submittedName>
</protein>
<evidence type="ECO:0000259" key="3">
    <source>
        <dbReference type="PROSITE" id="PS50983"/>
    </source>
</evidence>
<dbReference type="EMBL" id="JACCEM010000004">
    <property type="protein sequence ID" value="NYT49216.1"/>
    <property type="molecule type" value="Genomic_DNA"/>
</dbReference>
<sequence>MWRCLLALCILVSGPVHAAAERIVTLGGSVTEIVYDLGQGQRLVADDESSMYPEAARQLPRVGYYRSVPVEGVLAMRPDLVLASENAGPPQALERLKALGVALTPVSDKPTIDSLYARIQEIAAALQVPERGRELAERVRADVAAAQAQPSTPRRAVVLVNRTGPLLGAGGNTAAGAVLGLAGLTNALAQQAGYKPVSAEGLAMLAPDMIIVTEASVKAAGGMDKLVGNPAVAATPAARAGRVVAMNDLLILGIGPRVGEAIRSLKAAAR</sequence>